<dbReference type="InterPro" id="IPR029041">
    <property type="entry name" value="FAD-linked_oxidoreductase-like"/>
</dbReference>
<comment type="pathway">
    <text evidence="7">Amino-acid biosynthesis; L-methionine biosynthesis via de novo pathway.</text>
</comment>
<keyword evidence="4 9" id="KW-0285">Flavoprotein</keyword>
<keyword evidence="6 9" id="KW-0560">Oxidoreductase</keyword>
<evidence type="ECO:0000256" key="6">
    <source>
        <dbReference type="ARBA" id="ARBA00023002"/>
    </source>
</evidence>
<evidence type="ECO:0000256" key="4">
    <source>
        <dbReference type="ARBA" id="ARBA00022630"/>
    </source>
</evidence>
<sequence length="339" mass="36628">MTQQTQKGCDQQARGFAAKDPSGRLEQVLRAGNFAITTEIAPPDSANPQDVFDRAAVFRGFVDSMNATDGSGANCHMSSSAMCALLSRAGFETVMQISCRDRNRIAIQGDVLGASALGINNILCLTGDGVQAGDHPQAKPVFDLDSMSLLETIISLRDKHQFLSGRRISDAPNVFLGAAENPFAPPFGMRAMRLAKKVAAGAQFIQTQYCFDLPRMRTFMHQCRDLGLLEKCFILPGVGPLASARAARWMRQNVPGVHIPDAIIERLEGALDQQAEGRNICIEMIQALQEIEGVSGVHIMAHRQESSVPSIVQASGALRGRTPWTPALNPLDQTQTAEA</sequence>
<accession>A0A2N7UQR0</accession>
<evidence type="ECO:0000256" key="1">
    <source>
        <dbReference type="ARBA" id="ARBA00001974"/>
    </source>
</evidence>
<dbReference type="SUPFAM" id="SSF51730">
    <property type="entry name" value="FAD-linked oxidoreductase"/>
    <property type="match status" value="1"/>
</dbReference>
<evidence type="ECO:0000313" key="10">
    <source>
        <dbReference type="EMBL" id="PMR82769.1"/>
    </source>
</evidence>
<evidence type="ECO:0000256" key="3">
    <source>
        <dbReference type="ARBA" id="ARBA00006743"/>
    </source>
</evidence>
<comment type="pathway">
    <text evidence="2 9">One-carbon metabolism; tetrahydrofolate interconversion.</text>
</comment>
<protein>
    <recommendedName>
        <fullName evidence="9">Methylenetetrahydrofolate reductase</fullName>
    </recommendedName>
</protein>
<evidence type="ECO:0000256" key="5">
    <source>
        <dbReference type="ARBA" id="ARBA00022827"/>
    </source>
</evidence>
<proteinExistence type="inferred from homology"/>
<dbReference type="InterPro" id="IPR003171">
    <property type="entry name" value="Mehydrof_redctse-like"/>
</dbReference>
<dbReference type="PANTHER" id="PTHR45754">
    <property type="entry name" value="METHYLENETETRAHYDROFOLATE REDUCTASE"/>
    <property type="match status" value="1"/>
</dbReference>
<dbReference type="OrthoDB" id="9803687at2"/>
<dbReference type="GO" id="GO:0035999">
    <property type="term" value="P:tetrahydrofolate interconversion"/>
    <property type="evidence" value="ECO:0007669"/>
    <property type="project" value="UniProtKB-UniPathway"/>
</dbReference>
<dbReference type="Pfam" id="PF02219">
    <property type="entry name" value="MTHFR"/>
    <property type="match status" value="1"/>
</dbReference>
<dbReference type="AlphaFoldDB" id="A0A2N7UQR0"/>
<evidence type="ECO:0000256" key="8">
    <source>
        <dbReference type="ARBA" id="ARBA00048628"/>
    </source>
</evidence>
<keyword evidence="11" id="KW-1185">Reference proteome</keyword>
<dbReference type="Gene3D" id="3.20.20.220">
    <property type="match status" value="1"/>
</dbReference>
<comment type="similarity">
    <text evidence="3 9">Belongs to the methylenetetrahydrofolate reductase family.</text>
</comment>
<dbReference type="EMBL" id="PNRG01000001">
    <property type="protein sequence ID" value="PMR82769.1"/>
    <property type="molecule type" value="Genomic_DNA"/>
</dbReference>
<dbReference type="GO" id="GO:0005829">
    <property type="term" value="C:cytosol"/>
    <property type="evidence" value="ECO:0007669"/>
    <property type="project" value="TreeGrafter"/>
</dbReference>
<comment type="cofactor">
    <cofactor evidence="1 9">
        <name>FAD</name>
        <dbReference type="ChEBI" id="CHEBI:57692"/>
    </cofactor>
</comment>
<dbReference type="GO" id="GO:0106312">
    <property type="term" value="F:methylenetetrahydrofolate reductase (NADH) activity"/>
    <property type="evidence" value="ECO:0007669"/>
    <property type="project" value="UniProtKB-EC"/>
</dbReference>
<keyword evidence="5 9" id="KW-0274">FAD</keyword>
<evidence type="ECO:0000256" key="2">
    <source>
        <dbReference type="ARBA" id="ARBA00004777"/>
    </source>
</evidence>
<dbReference type="Proteomes" id="UP000235547">
    <property type="component" value="Unassembled WGS sequence"/>
</dbReference>
<reference evidence="10 11" key="1">
    <citation type="submission" date="2018-01" db="EMBL/GenBank/DDBJ databases">
        <title>Halomonas endophytica sp. nov., isolated from storage liquid in the stems of Populus euphratica.</title>
        <authorList>
            <person name="Chen C."/>
        </authorList>
    </citation>
    <scope>NUCLEOTIDE SEQUENCE [LARGE SCALE GENOMIC DNA]</scope>
    <source>
        <strain evidence="10 11">BZ-SZ-XJ27</strain>
    </source>
</reference>
<evidence type="ECO:0000313" key="11">
    <source>
        <dbReference type="Proteomes" id="UP000235547"/>
    </source>
</evidence>
<dbReference type="PANTHER" id="PTHR45754:SF3">
    <property type="entry name" value="METHYLENETETRAHYDROFOLATE REDUCTASE (NADPH)"/>
    <property type="match status" value="1"/>
</dbReference>
<gene>
    <name evidence="10" type="ORF">C1H70_00460</name>
</gene>
<organism evidence="10 11">
    <name type="scientific">Halomonas urumqiensis</name>
    <dbReference type="NCBI Taxonomy" id="1684789"/>
    <lineage>
        <taxon>Bacteria</taxon>
        <taxon>Pseudomonadati</taxon>
        <taxon>Pseudomonadota</taxon>
        <taxon>Gammaproteobacteria</taxon>
        <taxon>Oceanospirillales</taxon>
        <taxon>Halomonadaceae</taxon>
        <taxon>Halomonas</taxon>
    </lineage>
</organism>
<dbReference type="CDD" id="cd00537">
    <property type="entry name" value="MTHFR"/>
    <property type="match status" value="1"/>
</dbReference>
<dbReference type="GO" id="GO:0009086">
    <property type="term" value="P:methionine biosynthetic process"/>
    <property type="evidence" value="ECO:0007669"/>
    <property type="project" value="TreeGrafter"/>
</dbReference>
<name>A0A2N7UQR0_9GAMM</name>
<dbReference type="GO" id="GO:0071949">
    <property type="term" value="F:FAD binding"/>
    <property type="evidence" value="ECO:0007669"/>
    <property type="project" value="TreeGrafter"/>
</dbReference>
<comment type="catalytic activity">
    <reaction evidence="8">
        <text>(6S)-5-methyl-5,6,7,8-tetrahydrofolate + NAD(+) = (6R)-5,10-methylene-5,6,7,8-tetrahydrofolate + NADH + H(+)</text>
        <dbReference type="Rhea" id="RHEA:19821"/>
        <dbReference type="ChEBI" id="CHEBI:15378"/>
        <dbReference type="ChEBI" id="CHEBI:15636"/>
        <dbReference type="ChEBI" id="CHEBI:18608"/>
        <dbReference type="ChEBI" id="CHEBI:57540"/>
        <dbReference type="ChEBI" id="CHEBI:57945"/>
        <dbReference type="EC" id="1.5.1.54"/>
    </reaction>
    <physiologicalReaction direction="right-to-left" evidence="8">
        <dbReference type="Rhea" id="RHEA:19823"/>
    </physiologicalReaction>
</comment>
<comment type="caution">
    <text evidence="10">The sequence shown here is derived from an EMBL/GenBank/DDBJ whole genome shotgun (WGS) entry which is preliminary data.</text>
</comment>
<dbReference type="UniPathway" id="UPA00193"/>
<evidence type="ECO:0000256" key="9">
    <source>
        <dbReference type="RuleBase" id="RU003862"/>
    </source>
</evidence>
<evidence type="ECO:0000256" key="7">
    <source>
        <dbReference type="ARBA" id="ARBA00034478"/>
    </source>
</evidence>